<name>A0A2J8PY80_PANTR</name>
<reference evidence="1 2" key="1">
    <citation type="submission" date="2017-12" db="EMBL/GenBank/DDBJ databases">
        <title>High-resolution comparative analysis of great ape genomes.</title>
        <authorList>
            <person name="Pollen A."/>
            <person name="Hastie A."/>
            <person name="Hormozdiari F."/>
            <person name="Dougherty M."/>
            <person name="Liu R."/>
            <person name="Chaisson M."/>
            <person name="Hoppe E."/>
            <person name="Hill C."/>
            <person name="Pang A."/>
            <person name="Hillier L."/>
            <person name="Baker C."/>
            <person name="Armstrong J."/>
            <person name="Shendure J."/>
            <person name="Paten B."/>
            <person name="Wilson R."/>
            <person name="Chao H."/>
            <person name="Schneider V."/>
            <person name="Ventura M."/>
            <person name="Kronenberg Z."/>
            <person name="Murali S."/>
            <person name="Gordon D."/>
            <person name="Cantsilieris S."/>
            <person name="Munson K."/>
            <person name="Nelson B."/>
            <person name="Raja A."/>
            <person name="Underwood J."/>
            <person name="Diekhans M."/>
            <person name="Fiddes I."/>
            <person name="Haussler D."/>
            <person name="Eichler E."/>
        </authorList>
    </citation>
    <scope>NUCLEOTIDE SEQUENCE [LARGE SCALE GENOMIC DNA]</scope>
    <source>
        <strain evidence="1">Yerkes chimp pedigree #C0471</strain>
    </source>
</reference>
<comment type="caution">
    <text evidence="1">The sequence shown here is derived from an EMBL/GenBank/DDBJ whole genome shotgun (WGS) entry which is preliminary data.</text>
</comment>
<evidence type="ECO:0000313" key="2">
    <source>
        <dbReference type="Proteomes" id="UP000236370"/>
    </source>
</evidence>
<proteinExistence type="predicted"/>
<gene>
    <name evidence="1" type="ORF">CK820_G0049389</name>
</gene>
<dbReference type="AlphaFoldDB" id="A0A2J8PY80"/>
<sequence length="50" mass="5285">MEEQDEKPPEPPKACAQGLALSSRLECSDTILAHCRLKLLGSSHPPASAA</sequence>
<evidence type="ECO:0000313" key="1">
    <source>
        <dbReference type="EMBL" id="PNI88971.1"/>
    </source>
</evidence>
<accession>A0A2J8PY80</accession>
<dbReference type="Proteomes" id="UP000236370">
    <property type="component" value="Unassembled WGS sequence"/>
</dbReference>
<organism evidence="1 2">
    <name type="scientific">Pan troglodytes</name>
    <name type="common">Chimpanzee</name>
    <dbReference type="NCBI Taxonomy" id="9598"/>
    <lineage>
        <taxon>Eukaryota</taxon>
        <taxon>Metazoa</taxon>
        <taxon>Chordata</taxon>
        <taxon>Craniata</taxon>
        <taxon>Vertebrata</taxon>
        <taxon>Euteleostomi</taxon>
        <taxon>Mammalia</taxon>
        <taxon>Eutheria</taxon>
        <taxon>Euarchontoglires</taxon>
        <taxon>Primates</taxon>
        <taxon>Haplorrhini</taxon>
        <taxon>Catarrhini</taxon>
        <taxon>Hominidae</taxon>
        <taxon>Pan</taxon>
    </lineage>
</organism>
<protein>
    <submittedName>
        <fullName evidence="1">ZNF180 isoform 4</fullName>
    </submittedName>
</protein>
<dbReference type="EMBL" id="NBAG03000106">
    <property type="protein sequence ID" value="PNI88971.1"/>
    <property type="molecule type" value="Genomic_DNA"/>
</dbReference>